<protein>
    <submittedName>
        <fullName evidence="4">Diguanylate cyclase (GGDEF) domain-containing protein</fullName>
    </submittedName>
</protein>
<dbReference type="InterPro" id="IPR001633">
    <property type="entry name" value="EAL_dom"/>
</dbReference>
<keyword evidence="1" id="KW-1133">Transmembrane helix</keyword>
<reference evidence="4 5" key="1">
    <citation type="submission" date="2016-10" db="EMBL/GenBank/DDBJ databases">
        <authorList>
            <person name="de Groot N.N."/>
        </authorList>
    </citation>
    <scope>NUCLEOTIDE SEQUENCE [LARGE SCALE GENOMIC DNA]</scope>
    <source>
        <strain evidence="4 5">CGMCC 1.5012</strain>
    </source>
</reference>
<dbReference type="STRING" id="258515.SAMN05192585_14018"/>
<dbReference type="GO" id="GO:0071111">
    <property type="term" value="F:cyclic-guanylate-specific phosphodiesterase activity"/>
    <property type="evidence" value="ECO:0007669"/>
    <property type="project" value="InterPro"/>
</dbReference>
<dbReference type="Pfam" id="PF00990">
    <property type="entry name" value="GGDEF"/>
    <property type="match status" value="1"/>
</dbReference>
<dbReference type="Proteomes" id="UP000199182">
    <property type="component" value="Unassembled WGS sequence"/>
</dbReference>
<dbReference type="PROSITE" id="PS50883">
    <property type="entry name" value="EAL"/>
    <property type="match status" value="1"/>
</dbReference>
<feature type="domain" description="GGDEF" evidence="3">
    <location>
        <begin position="161"/>
        <end position="294"/>
    </location>
</feature>
<evidence type="ECO:0000313" key="5">
    <source>
        <dbReference type="Proteomes" id="UP000199182"/>
    </source>
</evidence>
<sequence>MMISTAKPITRYIKRTALLVTIAVTLFAGSLFIFSVLPSATRDPLPQAYVLDKVEHFGANLLSVASVSGTIVALPAFSDTTAANDLRSILDSLVLFRGTRGILIMGAVTAVGFIALLLIFIITRRRSKAQLTRLAYIDSLTGYQNYSAFQKKAAALLSKHQRYALILFDINRFKAINNTYGFKEGNKLLIFVSKKIQAFISENETFSRVSDDNFTMLLCYESDEQLKSRLEQFFAGMKQFQSPYGNNAIELNYACGVYVIINRELPLDYCHENAQMAKQSVKELYDTTISFYDDTLRQQVIETQVIEASMYQGLENDEFEIYLQPKYDLKTEKVAGAEALIRWHHPTLGFLTPSRFIPIFEHNGFLLKLDCYVYEKVCCLLQSWIESGETPIPISVNMSRLHVRQQNFVEELEQMVNSHGVPAELIEIELTENAFFEDTQQIIDVMEQLKSKGFRLSMDDFGSGYSSLNLLNMLPVDTVKLDRAMFTETTKAERSKKVAANAIHIVRDLEMTAVAEGIETREQVDFLKNIDCDMVQGYFYAKPMPVIKFEQLAYNRVG</sequence>
<dbReference type="SUPFAM" id="SSF55073">
    <property type="entry name" value="Nucleotide cyclase"/>
    <property type="match status" value="1"/>
</dbReference>
<name>A0A1H0FHB0_9FIRM</name>
<dbReference type="EMBL" id="FNID01000040">
    <property type="protein sequence ID" value="SDN93891.1"/>
    <property type="molecule type" value="Genomic_DNA"/>
</dbReference>
<dbReference type="Gene3D" id="3.20.20.450">
    <property type="entry name" value="EAL domain"/>
    <property type="match status" value="1"/>
</dbReference>
<dbReference type="CDD" id="cd01948">
    <property type="entry name" value="EAL"/>
    <property type="match status" value="1"/>
</dbReference>
<feature type="transmembrane region" description="Helical" evidence="1">
    <location>
        <begin position="12"/>
        <end position="37"/>
    </location>
</feature>
<dbReference type="PANTHER" id="PTHR33121:SF70">
    <property type="entry name" value="SIGNALING PROTEIN YKOW"/>
    <property type="match status" value="1"/>
</dbReference>
<dbReference type="AlphaFoldDB" id="A0A1H0FHB0"/>
<dbReference type="SMART" id="SM00267">
    <property type="entry name" value="GGDEF"/>
    <property type="match status" value="1"/>
</dbReference>
<dbReference type="Gene3D" id="3.30.70.270">
    <property type="match status" value="1"/>
</dbReference>
<proteinExistence type="predicted"/>
<dbReference type="SUPFAM" id="SSF141868">
    <property type="entry name" value="EAL domain-like"/>
    <property type="match status" value="1"/>
</dbReference>
<feature type="domain" description="EAL" evidence="2">
    <location>
        <begin position="303"/>
        <end position="557"/>
    </location>
</feature>
<dbReference type="InterPro" id="IPR035919">
    <property type="entry name" value="EAL_sf"/>
</dbReference>
<dbReference type="NCBIfam" id="TIGR00254">
    <property type="entry name" value="GGDEF"/>
    <property type="match status" value="1"/>
</dbReference>
<evidence type="ECO:0000259" key="3">
    <source>
        <dbReference type="PROSITE" id="PS50887"/>
    </source>
</evidence>
<dbReference type="OrthoDB" id="9762141at2"/>
<dbReference type="InterPro" id="IPR000160">
    <property type="entry name" value="GGDEF_dom"/>
</dbReference>
<dbReference type="InterPro" id="IPR050706">
    <property type="entry name" value="Cyclic-di-GMP_PDE-like"/>
</dbReference>
<dbReference type="PROSITE" id="PS50887">
    <property type="entry name" value="GGDEF"/>
    <property type="match status" value="1"/>
</dbReference>
<organism evidence="4 5">
    <name type="scientific">Acetanaerobacterium elongatum</name>
    <dbReference type="NCBI Taxonomy" id="258515"/>
    <lineage>
        <taxon>Bacteria</taxon>
        <taxon>Bacillati</taxon>
        <taxon>Bacillota</taxon>
        <taxon>Clostridia</taxon>
        <taxon>Eubacteriales</taxon>
        <taxon>Oscillospiraceae</taxon>
        <taxon>Acetanaerobacterium</taxon>
    </lineage>
</organism>
<feature type="transmembrane region" description="Helical" evidence="1">
    <location>
        <begin position="57"/>
        <end position="77"/>
    </location>
</feature>
<gene>
    <name evidence="4" type="ORF">SAMN05192585_14018</name>
</gene>
<dbReference type="RefSeq" id="WP_092642846.1">
    <property type="nucleotide sequence ID" value="NZ_FNID01000040.1"/>
</dbReference>
<feature type="transmembrane region" description="Helical" evidence="1">
    <location>
        <begin position="98"/>
        <end position="122"/>
    </location>
</feature>
<dbReference type="Pfam" id="PF00563">
    <property type="entry name" value="EAL"/>
    <property type="match status" value="1"/>
</dbReference>
<dbReference type="InterPro" id="IPR029787">
    <property type="entry name" value="Nucleotide_cyclase"/>
</dbReference>
<keyword evidence="5" id="KW-1185">Reference proteome</keyword>
<evidence type="ECO:0000313" key="4">
    <source>
        <dbReference type="EMBL" id="SDN93891.1"/>
    </source>
</evidence>
<dbReference type="PANTHER" id="PTHR33121">
    <property type="entry name" value="CYCLIC DI-GMP PHOSPHODIESTERASE PDEF"/>
    <property type="match status" value="1"/>
</dbReference>
<dbReference type="CDD" id="cd01949">
    <property type="entry name" value="GGDEF"/>
    <property type="match status" value="1"/>
</dbReference>
<dbReference type="InterPro" id="IPR043128">
    <property type="entry name" value="Rev_trsase/Diguanyl_cyclase"/>
</dbReference>
<dbReference type="SMART" id="SM00052">
    <property type="entry name" value="EAL"/>
    <property type="match status" value="1"/>
</dbReference>
<keyword evidence="1" id="KW-0472">Membrane</keyword>
<keyword evidence="1" id="KW-0812">Transmembrane</keyword>
<evidence type="ECO:0000259" key="2">
    <source>
        <dbReference type="PROSITE" id="PS50883"/>
    </source>
</evidence>
<evidence type="ECO:0000256" key="1">
    <source>
        <dbReference type="SAM" id="Phobius"/>
    </source>
</evidence>
<accession>A0A1H0FHB0</accession>